<dbReference type="EMBL" id="KE356560">
    <property type="protein sequence ID" value="ERG90985.1"/>
    <property type="molecule type" value="Genomic_DNA"/>
</dbReference>
<dbReference type="AlphaFoldDB" id="U1N385"/>
<evidence type="ECO:0000256" key="5">
    <source>
        <dbReference type="ARBA" id="ARBA00023136"/>
    </source>
</evidence>
<feature type="transmembrane region" description="Helical" evidence="6">
    <location>
        <begin position="133"/>
        <end position="157"/>
    </location>
</feature>
<feature type="domain" description="Na+/H+ antiporter MnhB subunit-related protein" evidence="7">
    <location>
        <begin position="31"/>
        <end position="150"/>
    </location>
</feature>
<dbReference type="Proteomes" id="UP000030649">
    <property type="component" value="Unassembled WGS sequence"/>
</dbReference>
<evidence type="ECO:0000313" key="8">
    <source>
        <dbReference type="EMBL" id="ERG90985.1"/>
    </source>
</evidence>
<dbReference type="HOGENOM" id="CLU_101659_3_0_2"/>
<keyword evidence="3 6" id="KW-0812">Transmembrane</keyword>
<evidence type="ECO:0000256" key="1">
    <source>
        <dbReference type="ARBA" id="ARBA00004651"/>
    </source>
</evidence>
<keyword evidence="2" id="KW-1003">Cell membrane</keyword>
<gene>
    <name evidence="8" type="ORF">J07HQW1_01016</name>
</gene>
<evidence type="ECO:0000256" key="6">
    <source>
        <dbReference type="SAM" id="Phobius"/>
    </source>
</evidence>
<dbReference type="GO" id="GO:0005886">
    <property type="term" value="C:plasma membrane"/>
    <property type="evidence" value="ECO:0007669"/>
    <property type="project" value="UniProtKB-SubCell"/>
</dbReference>
<proteinExistence type="predicted"/>
<evidence type="ECO:0000259" key="7">
    <source>
        <dbReference type="Pfam" id="PF04039"/>
    </source>
</evidence>
<name>U1N385_9EURY</name>
<feature type="transmembrane region" description="Helical" evidence="6">
    <location>
        <begin position="37"/>
        <end position="54"/>
    </location>
</feature>
<dbReference type="Pfam" id="PF04039">
    <property type="entry name" value="MnhB"/>
    <property type="match status" value="1"/>
</dbReference>
<evidence type="ECO:0000256" key="2">
    <source>
        <dbReference type="ARBA" id="ARBA00022475"/>
    </source>
</evidence>
<reference evidence="8 9" key="1">
    <citation type="journal article" date="2013" name="PLoS ONE">
        <title>Assembly-driven community genomics of a hypersaline microbial ecosystem.</title>
        <authorList>
            <person name="Podell S."/>
            <person name="Ugalde J.A."/>
            <person name="Narasingarao P."/>
            <person name="Banfield J.F."/>
            <person name="Heidelberg K.B."/>
            <person name="Allen E.E."/>
        </authorList>
    </citation>
    <scope>NUCLEOTIDE SEQUENCE [LARGE SCALE GENOMIC DNA]</scope>
    <source>
        <strain evidence="9">J07HQW1</strain>
    </source>
</reference>
<dbReference type="InterPro" id="IPR007182">
    <property type="entry name" value="MnhB"/>
</dbReference>
<keyword evidence="5 6" id="KW-0472">Membrane</keyword>
<evidence type="ECO:0000256" key="3">
    <source>
        <dbReference type="ARBA" id="ARBA00022692"/>
    </source>
</evidence>
<sequence length="181" mass="19140">MSNRSDTSSGARSRIEAESTDDPIYVESTVIMTTVRLVVPFIFTYGLFVMFHGADSAGGGFQGGVIVASTVLLVGFAFGIDATRRWIKGPLIRTAIATGGGVFILIGLGAVLIQGQFLEYAAYNVGTTGIKYGIELVELGIGAIVSGVLIGLFFTLAREDALTQESIDQRSSQEQHGSDHS</sequence>
<dbReference type="STRING" id="1238424.J07HQW1_01016"/>
<feature type="transmembrane region" description="Helical" evidence="6">
    <location>
        <begin position="60"/>
        <end position="79"/>
    </location>
</feature>
<feature type="transmembrane region" description="Helical" evidence="6">
    <location>
        <begin position="91"/>
        <end position="113"/>
    </location>
</feature>
<evidence type="ECO:0000256" key="4">
    <source>
        <dbReference type="ARBA" id="ARBA00022989"/>
    </source>
</evidence>
<evidence type="ECO:0000313" key="9">
    <source>
        <dbReference type="Proteomes" id="UP000030649"/>
    </source>
</evidence>
<protein>
    <submittedName>
        <fullName evidence="8">Multisubunit Na+/H+ antiporter, MnhB subunit</fullName>
    </submittedName>
</protein>
<comment type="subcellular location">
    <subcellularLocation>
        <location evidence="1">Cell membrane</location>
        <topology evidence="1">Multi-pass membrane protein</topology>
    </subcellularLocation>
</comment>
<keyword evidence="4 6" id="KW-1133">Transmembrane helix</keyword>
<dbReference type="PANTHER" id="PTHR33932:SF4">
    <property type="entry name" value="NA(+)_H(+) ANTIPORTER SUBUNIT B"/>
    <property type="match status" value="1"/>
</dbReference>
<organism evidence="8 9">
    <name type="scientific">Haloquadratum walsbyi J07HQW1</name>
    <dbReference type="NCBI Taxonomy" id="1238424"/>
    <lineage>
        <taxon>Archaea</taxon>
        <taxon>Methanobacteriati</taxon>
        <taxon>Methanobacteriota</taxon>
        <taxon>Stenosarchaea group</taxon>
        <taxon>Halobacteria</taxon>
        <taxon>Halobacteriales</taxon>
        <taxon>Haloferacaceae</taxon>
        <taxon>Haloquadratum</taxon>
    </lineage>
</organism>
<accession>U1N385</accession>
<dbReference type="InterPro" id="IPR050622">
    <property type="entry name" value="CPA3_antiporter_subunitB"/>
</dbReference>
<dbReference type="PANTHER" id="PTHR33932">
    <property type="entry name" value="NA(+)/H(+) ANTIPORTER SUBUNIT B"/>
    <property type="match status" value="1"/>
</dbReference>
<dbReference type="NCBIfam" id="NF009160">
    <property type="entry name" value="PRK12505.1"/>
    <property type="match status" value="1"/>
</dbReference>